<dbReference type="EMBL" id="CP024160">
    <property type="protein sequence ID" value="ATP53887.1"/>
    <property type="molecule type" value="Genomic_DNA"/>
</dbReference>
<feature type="compositionally biased region" description="Low complexity" evidence="1">
    <location>
        <begin position="122"/>
        <end position="131"/>
    </location>
</feature>
<sequence>MALYDEARTIPYDTFDYKAECDAYDRASSDWDKFMQAAALAKFASRNGDRGGEEDWLLRALCWVDCGSAYYSEVAYALADHCDRYGVYISRCMGDDDVPTRMDGRLWRKVARGESPSDDSSTDSQDGSGPSAEAAAQVGAAASKGLIDEVGWGTVILLPFGVFMIGKFILDTYGDIIFGFLKTAGIVVAVIAALFVITKFILPRFRS</sequence>
<organism evidence="3 4">
    <name type="scientific">Collinsella aerofaciens</name>
    <dbReference type="NCBI Taxonomy" id="74426"/>
    <lineage>
        <taxon>Bacteria</taxon>
        <taxon>Bacillati</taxon>
        <taxon>Actinomycetota</taxon>
        <taxon>Coriobacteriia</taxon>
        <taxon>Coriobacteriales</taxon>
        <taxon>Coriobacteriaceae</taxon>
        <taxon>Collinsella</taxon>
    </lineage>
</organism>
<feature type="transmembrane region" description="Helical" evidence="2">
    <location>
        <begin position="176"/>
        <end position="202"/>
    </location>
</feature>
<keyword evidence="2" id="KW-0812">Transmembrane</keyword>
<dbReference type="Proteomes" id="UP000225608">
    <property type="component" value="Chromosome"/>
</dbReference>
<proteinExistence type="predicted"/>
<protein>
    <submittedName>
        <fullName evidence="3">Uncharacterized protein</fullName>
    </submittedName>
</protein>
<evidence type="ECO:0000313" key="4">
    <source>
        <dbReference type="Proteomes" id="UP000225608"/>
    </source>
</evidence>
<keyword evidence="2" id="KW-1133">Transmembrane helix</keyword>
<dbReference type="AlphaFoldDB" id="A0A2D1TX12"/>
<name>A0A2D1TX12_9ACTN</name>
<feature type="transmembrane region" description="Helical" evidence="2">
    <location>
        <begin position="150"/>
        <end position="170"/>
    </location>
</feature>
<feature type="region of interest" description="Disordered" evidence="1">
    <location>
        <begin position="111"/>
        <end position="131"/>
    </location>
</feature>
<accession>A0A2D1TX12</accession>
<gene>
    <name evidence="3" type="ORF">CSV91_04660</name>
</gene>
<dbReference type="RefSeq" id="WP_099431995.1">
    <property type="nucleotide sequence ID" value="NZ_CP024160.1"/>
</dbReference>
<keyword evidence="2" id="KW-0472">Membrane</keyword>
<evidence type="ECO:0000313" key="3">
    <source>
        <dbReference type="EMBL" id="ATP53887.1"/>
    </source>
</evidence>
<dbReference type="KEGG" id="caer:CSV91_04660"/>
<evidence type="ECO:0000256" key="2">
    <source>
        <dbReference type="SAM" id="Phobius"/>
    </source>
</evidence>
<evidence type="ECO:0000256" key="1">
    <source>
        <dbReference type="SAM" id="MobiDB-lite"/>
    </source>
</evidence>
<reference evidence="3 4" key="1">
    <citation type="submission" date="2017-10" db="EMBL/GenBank/DDBJ databases">
        <title>Complete genome sequence of Collinsella aerofaciens isolated from the gut of a healthy adult Indian.</title>
        <authorList>
            <person name="Bag S."/>
            <person name="Ghosh T.S."/>
            <person name="Das B."/>
        </authorList>
    </citation>
    <scope>NUCLEOTIDE SEQUENCE [LARGE SCALE GENOMIC DNA]</scope>
    <source>
        <strain evidence="4">indica</strain>
    </source>
</reference>